<reference evidence="4 5" key="1">
    <citation type="submission" date="2015-01" db="EMBL/GenBank/DDBJ databases">
        <title>The Genome Sequence of Capronia semiimmersa CBS27337.</title>
        <authorList>
            <consortium name="The Broad Institute Genomics Platform"/>
            <person name="Cuomo C."/>
            <person name="de Hoog S."/>
            <person name="Gorbushina A."/>
            <person name="Stielow B."/>
            <person name="Teixiera M."/>
            <person name="Abouelleil A."/>
            <person name="Chapman S.B."/>
            <person name="Priest M."/>
            <person name="Young S.K."/>
            <person name="Wortman J."/>
            <person name="Nusbaum C."/>
            <person name="Birren B."/>
        </authorList>
    </citation>
    <scope>NUCLEOTIDE SEQUENCE [LARGE SCALE GENOMIC DNA]</scope>
    <source>
        <strain evidence="4 5">CBS 27337</strain>
    </source>
</reference>
<organism evidence="4 5">
    <name type="scientific">Phialophora macrospora</name>
    <dbReference type="NCBI Taxonomy" id="1851006"/>
    <lineage>
        <taxon>Eukaryota</taxon>
        <taxon>Fungi</taxon>
        <taxon>Dikarya</taxon>
        <taxon>Ascomycota</taxon>
        <taxon>Pezizomycotina</taxon>
        <taxon>Eurotiomycetes</taxon>
        <taxon>Chaetothyriomycetidae</taxon>
        <taxon>Chaetothyriales</taxon>
        <taxon>Herpotrichiellaceae</taxon>
        <taxon>Phialophora</taxon>
    </lineage>
</organism>
<proteinExistence type="inferred from homology"/>
<dbReference type="STRING" id="5601.A0A0D2EEZ4"/>
<gene>
    <name evidence="4" type="ORF">PV04_01043</name>
</gene>
<dbReference type="Gene3D" id="3.90.180.10">
    <property type="entry name" value="Medium-chain alcohol dehydrogenases, catalytic domain"/>
    <property type="match status" value="1"/>
</dbReference>
<dbReference type="SUPFAM" id="SSF50129">
    <property type="entry name" value="GroES-like"/>
    <property type="match status" value="1"/>
</dbReference>
<dbReference type="InterPro" id="IPR047122">
    <property type="entry name" value="Trans-enoyl_RdTase-like"/>
</dbReference>
<dbReference type="GO" id="GO:0016651">
    <property type="term" value="F:oxidoreductase activity, acting on NAD(P)H"/>
    <property type="evidence" value="ECO:0007669"/>
    <property type="project" value="InterPro"/>
</dbReference>
<accession>A0A0D2EEZ4</accession>
<dbReference type="PANTHER" id="PTHR45348:SF5">
    <property type="entry name" value="OXIDOREDUCTASE, PUTATIVE (AFU_ORTHOLOGUE AFUA_8G01420)-RELATED"/>
    <property type="match status" value="1"/>
</dbReference>
<dbReference type="Proteomes" id="UP000054266">
    <property type="component" value="Unassembled WGS sequence"/>
</dbReference>
<dbReference type="InterPro" id="IPR036291">
    <property type="entry name" value="NAD(P)-bd_dom_sf"/>
</dbReference>
<keyword evidence="2" id="KW-0560">Oxidoreductase</keyword>
<dbReference type="AlphaFoldDB" id="A0A0D2EEZ4"/>
<evidence type="ECO:0000313" key="5">
    <source>
        <dbReference type="Proteomes" id="UP000054266"/>
    </source>
</evidence>
<name>A0A0D2EEZ4_9EURO</name>
<keyword evidence="5" id="KW-1185">Reference proteome</keyword>
<evidence type="ECO:0000313" key="4">
    <source>
        <dbReference type="EMBL" id="KIW72882.1"/>
    </source>
</evidence>
<dbReference type="InterPro" id="IPR011032">
    <property type="entry name" value="GroES-like_sf"/>
</dbReference>
<dbReference type="InterPro" id="IPR020843">
    <property type="entry name" value="ER"/>
</dbReference>
<evidence type="ECO:0000259" key="3">
    <source>
        <dbReference type="SMART" id="SM00829"/>
    </source>
</evidence>
<dbReference type="Pfam" id="PF08240">
    <property type="entry name" value="ADH_N"/>
    <property type="match status" value="1"/>
</dbReference>
<dbReference type="InterPro" id="IPR013154">
    <property type="entry name" value="ADH-like_N"/>
</dbReference>
<protein>
    <recommendedName>
        <fullName evidence="3">Enoyl reductase (ER) domain-containing protein</fullName>
    </recommendedName>
</protein>
<evidence type="ECO:0000256" key="1">
    <source>
        <dbReference type="ARBA" id="ARBA00008072"/>
    </source>
</evidence>
<feature type="domain" description="Enoyl reductase (ER)" evidence="3">
    <location>
        <begin position="24"/>
        <end position="363"/>
    </location>
</feature>
<evidence type="ECO:0000256" key="2">
    <source>
        <dbReference type="ARBA" id="ARBA00023002"/>
    </source>
</evidence>
<dbReference type="EMBL" id="KN846956">
    <property type="protein sequence ID" value="KIW72882.1"/>
    <property type="molecule type" value="Genomic_DNA"/>
</dbReference>
<dbReference type="Gene3D" id="3.40.50.720">
    <property type="entry name" value="NAD(P)-binding Rossmann-like Domain"/>
    <property type="match status" value="1"/>
</dbReference>
<comment type="similarity">
    <text evidence="1">Belongs to the zinc-containing alcohol dehydrogenase family.</text>
</comment>
<dbReference type="SMART" id="SM00829">
    <property type="entry name" value="PKS_ER"/>
    <property type="match status" value="1"/>
</dbReference>
<dbReference type="CDD" id="cd08249">
    <property type="entry name" value="enoyl_reductase_like"/>
    <property type="match status" value="1"/>
</dbReference>
<sequence>MASSKQLPFGTLSVTVHPTNPITSTISTVPLPESLAPNDILIKVEACASNPKDWLHLVATGTFLNSGDDLAGVVFAVGAAVTKFKPGDRVAAFHPMGKLYGAYAEYAIAPEHTTLHIPDTMSLEEASTIPLVSLTAALTLFRRQGYTAPWQSDAQQRNQKRPLLVYAATTSLGTYAIKLAKLAGIGPIVAIGGGSSDHLKRFLESPQDVFLDYRTGMEKLKESVKDLAEERHLQLRNGIDAFSEHESWVQVSQMLQGPSRLSVFSGARKYDEEAIPNGVNIIYTFVGTGHEGKYRPSMPKQPSAEDAQGDVDFAGAFFVWLEEMLRQDKYSGHPFEVIPGGLNGVSEGLNRLRNGQAGGKKLVYQIRSLVRE</sequence>
<dbReference type="PANTHER" id="PTHR45348">
    <property type="entry name" value="HYPOTHETICAL OXIDOREDUCTASE (EUROFUNG)"/>
    <property type="match status" value="1"/>
</dbReference>
<dbReference type="SUPFAM" id="SSF51735">
    <property type="entry name" value="NAD(P)-binding Rossmann-fold domains"/>
    <property type="match status" value="1"/>
</dbReference>
<dbReference type="HOGENOM" id="CLU_026673_16_0_1"/>